<dbReference type="EMBL" id="BGPR01128111">
    <property type="protein sequence ID" value="GBN38853.1"/>
    <property type="molecule type" value="Genomic_DNA"/>
</dbReference>
<proteinExistence type="predicted"/>
<feature type="non-terminal residue" evidence="2">
    <location>
        <position position="60"/>
    </location>
</feature>
<dbReference type="InterPro" id="IPR036397">
    <property type="entry name" value="RNaseH_sf"/>
</dbReference>
<sequence>MPEAEVACTTPPTLQNLRQCITHACASVTPNMLKNVQREIQTWVQMCIVDDGEQFEHRKY</sequence>
<dbReference type="Proteomes" id="UP000499080">
    <property type="component" value="Unassembled WGS sequence"/>
</dbReference>
<name>A0A4Y2NK02_ARAVE</name>
<accession>A0A4Y2NK02</accession>
<dbReference type="Gene3D" id="3.30.420.10">
    <property type="entry name" value="Ribonuclease H-like superfamily/Ribonuclease H"/>
    <property type="match status" value="1"/>
</dbReference>
<gene>
    <name evidence="2" type="ORF">AVEN_158785_1</name>
    <name evidence="1" type="ORF">AVEN_258038_1</name>
</gene>
<dbReference type="EMBL" id="BGPR01128126">
    <property type="protein sequence ID" value="GBN38890.1"/>
    <property type="molecule type" value="Genomic_DNA"/>
</dbReference>
<protein>
    <submittedName>
        <fullName evidence="2">Uncharacterized protein</fullName>
    </submittedName>
</protein>
<evidence type="ECO:0000313" key="2">
    <source>
        <dbReference type="EMBL" id="GBN38890.1"/>
    </source>
</evidence>
<dbReference type="AlphaFoldDB" id="A0A4Y2NK02"/>
<evidence type="ECO:0000313" key="1">
    <source>
        <dbReference type="EMBL" id="GBN38853.1"/>
    </source>
</evidence>
<evidence type="ECO:0000313" key="3">
    <source>
        <dbReference type="Proteomes" id="UP000499080"/>
    </source>
</evidence>
<dbReference type="GO" id="GO:0003676">
    <property type="term" value="F:nucleic acid binding"/>
    <property type="evidence" value="ECO:0007669"/>
    <property type="project" value="InterPro"/>
</dbReference>
<organism evidence="2 3">
    <name type="scientific">Araneus ventricosus</name>
    <name type="common">Orbweaver spider</name>
    <name type="synonym">Epeira ventricosa</name>
    <dbReference type="NCBI Taxonomy" id="182803"/>
    <lineage>
        <taxon>Eukaryota</taxon>
        <taxon>Metazoa</taxon>
        <taxon>Ecdysozoa</taxon>
        <taxon>Arthropoda</taxon>
        <taxon>Chelicerata</taxon>
        <taxon>Arachnida</taxon>
        <taxon>Araneae</taxon>
        <taxon>Araneomorphae</taxon>
        <taxon>Entelegynae</taxon>
        <taxon>Araneoidea</taxon>
        <taxon>Araneidae</taxon>
        <taxon>Araneus</taxon>
    </lineage>
</organism>
<comment type="caution">
    <text evidence="2">The sequence shown here is derived from an EMBL/GenBank/DDBJ whole genome shotgun (WGS) entry which is preliminary data.</text>
</comment>
<keyword evidence="3" id="KW-1185">Reference proteome</keyword>
<reference evidence="2 3" key="1">
    <citation type="journal article" date="2019" name="Sci. Rep.">
        <title>Orb-weaving spider Araneus ventricosus genome elucidates the spidroin gene catalogue.</title>
        <authorList>
            <person name="Kono N."/>
            <person name="Nakamura H."/>
            <person name="Ohtoshi R."/>
            <person name="Moran D.A.P."/>
            <person name="Shinohara A."/>
            <person name="Yoshida Y."/>
            <person name="Fujiwara M."/>
            <person name="Mori M."/>
            <person name="Tomita M."/>
            <person name="Arakawa K."/>
        </authorList>
    </citation>
    <scope>NUCLEOTIDE SEQUENCE [LARGE SCALE GENOMIC DNA]</scope>
</reference>